<feature type="non-terminal residue" evidence="2">
    <location>
        <position position="1"/>
    </location>
</feature>
<gene>
    <name evidence="2" type="ORF">BJ322DRAFT_1006824</name>
</gene>
<proteinExistence type="predicted"/>
<evidence type="ECO:0000256" key="1">
    <source>
        <dbReference type="SAM" id="MobiDB-lite"/>
    </source>
</evidence>
<accession>A0A9P6HDT4</accession>
<dbReference type="AlphaFoldDB" id="A0A9P6HDT4"/>
<reference evidence="2" key="1">
    <citation type="journal article" date="2020" name="Nat. Commun.">
        <title>Large-scale genome sequencing of mycorrhizal fungi provides insights into the early evolution of symbiotic traits.</title>
        <authorList>
            <person name="Miyauchi S."/>
            <person name="Kiss E."/>
            <person name="Kuo A."/>
            <person name="Drula E."/>
            <person name="Kohler A."/>
            <person name="Sanchez-Garcia M."/>
            <person name="Morin E."/>
            <person name="Andreopoulos B."/>
            <person name="Barry K.W."/>
            <person name="Bonito G."/>
            <person name="Buee M."/>
            <person name="Carver A."/>
            <person name="Chen C."/>
            <person name="Cichocki N."/>
            <person name="Clum A."/>
            <person name="Culley D."/>
            <person name="Crous P.W."/>
            <person name="Fauchery L."/>
            <person name="Girlanda M."/>
            <person name="Hayes R.D."/>
            <person name="Keri Z."/>
            <person name="LaButti K."/>
            <person name="Lipzen A."/>
            <person name="Lombard V."/>
            <person name="Magnuson J."/>
            <person name="Maillard F."/>
            <person name="Murat C."/>
            <person name="Nolan M."/>
            <person name="Ohm R.A."/>
            <person name="Pangilinan J."/>
            <person name="Pereira M.F."/>
            <person name="Perotto S."/>
            <person name="Peter M."/>
            <person name="Pfister S."/>
            <person name="Riley R."/>
            <person name="Sitrit Y."/>
            <person name="Stielow J.B."/>
            <person name="Szollosi G."/>
            <person name="Zifcakova L."/>
            <person name="Stursova M."/>
            <person name="Spatafora J.W."/>
            <person name="Tedersoo L."/>
            <person name="Vaario L.M."/>
            <person name="Yamada A."/>
            <person name="Yan M."/>
            <person name="Wang P."/>
            <person name="Xu J."/>
            <person name="Bruns T."/>
            <person name="Baldrian P."/>
            <person name="Vilgalys R."/>
            <person name="Dunand C."/>
            <person name="Henrissat B."/>
            <person name="Grigoriev I.V."/>
            <person name="Hibbett D."/>
            <person name="Nagy L.G."/>
            <person name="Martin F.M."/>
        </authorList>
    </citation>
    <scope>NUCLEOTIDE SEQUENCE</scope>
    <source>
        <strain evidence="2">UH-Tt-Lm1</strain>
    </source>
</reference>
<comment type="caution">
    <text evidence="2">The sequence shown here is derived from an EMBL/GenBank/DDBJ whole genome shotgun (WGS) entry which is preliminary data.</text>
</comment>
<evidence type="ECO:0000313" key="3">
    <source>
        <dbReference type="Proteomes" id="UP000736335"/>
    </source>
</evidence>
<name>A0A9P6HDT4_9AGAM</name>
<organism evidence="2 3">
    <name type="scientific">Thelephora terrestris</name>
    <dbReference type="NCBI Taxonomy" id="56493"/>
    <lineage>
        <taxon>Eukaryota</taxon>
        <taxon>Fungi</taxon>
        <taxon>Dikarya</taxon>
        <taxon>Basidiomycota</taxon>
        <taxon>Agaricomycotina</taxon>
        <taxon>Agaricomycetes</taxon>
        <taxon>Thelephorales</taxon>
        <taxon>Thelephoraceae</taxon>
        <taxon>Thelephora</taxon>
    </lineage>
</organism>
<reference evidence="2" key="2">
    <citation type="submission" date="2020-11" db="EMBL/GenBank/DDBJ databases">
        <authorList>
            <consortium name="DOE Joint Genome Institute"/>
            <person name="Kuo A."/>
            <person name="Miyauchi S."/>
            <person name="Kiss E."/>
            <person name="Drula E."/>
            <person name="Kohler A."/>
            <person name="Sanchez-Garcia M."/>
            <person name="Andreopoulos B."/>
            <person name="Barry K.W."/>
            <person name="Bonito G."/>
            <person name="Buee M."/>
            <person name="Carver A."/>
            <person name="Chen C."/>
            <person name="Cichocki N."/>
            <person name="Clum A."/>
            <person name="Culley D."/>
            <person name="Crous P.W."/>
            <person name="Fauchery L."/>
            <person name="Girlanda M."/>
            <person name="Hayes R."/>
            <person name="Keri Z."/>
            <person name="Labutti K."/>
            <person name="Lipzen A."/>
            <person name="Lombard V."/>
            <person name="Magnuson J."/>
            <person name="Maillard F."/>
            <person name="Morin E."/>
            <person name="Murat C."/>
            <person name="Nolan M."/>
            <person name="Ohm R."/>
            <person name="Pangilinan J."/>
            <person name="Pereira M."/>
            <person name="Perotto S."/>
            <person name="Peter M."/>
            <person name="Riley R."/>
            <person name="Sitrit Y."/>
            <person name="Stielow B."/>
            <person name="Szollosi G."/>
            <person name="Zifcakova L."/>
            <person name="Stursova M."/>
            <person name="Spatafora J.W."/>
            <person name="Tedersoo L."/>
            <person name="Vaario L.-M."/>
            <person name="Yamada A."/>
            <person name="Yan M."/>
            <person name="Wang P."/>
            <person name="Xu J."/>
            <person name="Bruns T."/>
            <person name="Baldrian P."/>
            <person name="Vilgalys R."/>
            <person name="Henrissat B."/>
            <person name="Grigoriev I.V."/>
            <person name="Hibbett D."/>
            <person name="Nagy L.G."/>
            <person name="Martin F.M."/>
        </authorList>
    </citation>
    <scope>NUCLEOTIDE SEQUENCE</scope>
    <source>
        <strain evidence="2">UH-Tt-Lm1</strain>
    </source>
</reference>
<sequence length="181" mass="20815">ADLLSENPSTDREKALMKALHYLTLCEARYKGVVTGLQSSVILQQAYVERVHGQLAAKEKKSGREKGALKGGHARLMTEDEVFNEIRLQEEEKVQQQLEKQMRKKKVEEYRITVDEWKKGEEARKVWNVACREEWEKEVQAWKELPKPRGKRPLLGNLKKAEPKPSHPANVVADDDDEVSV</sequence>
<dbReference type="EMBL" id="WIUZ02000008">
    <property type="protein sequence ID" value="KAF9784723.1"/>
    <property type="molecule type" value="Genomic_DNA"/>
</dbReference>
<dbReference type="OrthoDB" id="3269232at2759"/>
<evidence type="ECO:0000313" key="2">
    <source>
        <dbReference type="EMBL" id="KAF9784723.1"/>
    </source>
</evidence>
<dbReference type="Proteomes" id="UP000736335">
    <property type="component" value="Unassembled WGS sequence"/>
</dbReference>
<keyword evidence="3" id="KW-1185">Reference proteome</keyword>
<feature type="region of interest" description="Disordered" evidence="1">
    <location>
        <begin position="146"/>
        <end position="181"/>
    </location>
</feature>
<protein>
    <submittedName>
        <fullName evidence="2">Uncharacterized protein</fullName>
    </submittedName>
</protein>